<comment type="caution">
    <text evidence="3">The sequence shown here is derived from an EMBL/GenBank/DDBJ whole genome shotgun (WGS) entry which is preliminary data.</text>
</comment>
<name>A0A844T7L8_9BRAD</name>
<dbReference type="InterPro" id="IPR003346">
    <property type="entry name" value="Transposase_20"/>
</dbReference>
<dbReference type="RefSeq" id="WP_157349013.1">
    <property type="nucleotide sequence ID" value="NZ_WQNF01000142.1"/>
</dbReference>
<keyword evidence="1" id="KW-0175">Coiled coil</keyword>
<dbReference type="GO" id="GO:0004803">
    <property type="term" value="F:transposase activity"/>
    <property type="evidence" value="ECO:0007669"/>
    <property type="project" value="InterPro"/>
</dbReference>
<feature type="non-terminal residue" evidence="3">
    <location>
        <position position="1"/>
    </location>
</feature>
<sequence>AMMFLKSRAPLVKQQTQTINALRSHLAELGIIAGAGRTKVEALVAIVRDVADIRLPTAARVALTAVADQIEAQADQIDKLERAIVAAAKTDKDMRRLTTIPGIGAITAATIKALVPDPGGFKSSRH</sequence>
<proteinExistence type="predicted"/>
<organism evidence="3 4">
    <name type="scientific">Bradyrhizobium pachyrhizi</name>
    <dbReference type="NCBI Taxonomy" id="280333"/>
    <lineage>
        <taxon>Bacteria</taxon>
        <taxon>Pseudomonadati</taxon>
        <taxon>Pseudomonadota</taxon>
        <taxon>Alphaproteobacteria</taxon>
        <taxon>Hyphomicrobiales</taxon>
        <taxon>Nitrobacteraceae</taxon>
        <taxon>Bradyrhizobium</taxon>
    </lineage>
</organism>
<evidence type="ECO:0000313" key="3">
    <source>
        <dbReference type="EMBL" id="MVT71512.1"/>
    </source>
</evidence>
<dbReference type="GO" id="GO:0003677">
    <property type="term" value="F:DNA binding"/>
    <property type="evidence" value="ECO:0007669"/>
    <property type="project" value="InterPro"/>
</dbReference>
<dbReference type="Proteomes" id="UP000436468">
    <property type="component" value="Unassembled WGS sequence"/>
</dbReference>
<evidence type="ECO:0000259" key="2">
    <source>
        <dbReference type="Pfam" id="PF02371"/>
    </source>
</evidence>
<reference evidence="3 4" key="1">
    <citation type="submission" date="2019-12" db="EMBL/GenBank/DDBJ databases">
        <title>Draft genome sequences Bradyrhizobium cajani AMBPC1010, Bradyrhizobium pachyrhizi AMBPC1040 and Bradyrhizobium yuanmingense ALSPC3051, three plant growth promoting strains isolated from nodules of Cajanus cajan L. in Dominican Republic.</title>
        <authorList>
            <person name="Flores-Felix J.D."/>
            <person name="Araujo J."/>
            <person name="Diaz-Alcantara C."/>
            <person name="Gonzalez-Andres F."/>
            <person name="Velazquez E."/>
        </authorList>
    </citation>
    <scope>NUCLEOTIDE SEQUENCE [LARGE SCALE GENOMIC DNA]</scope>
    <source>
        <strain evidence="3 4">1040</strain>
    </source>
</reference>
<dbReference type="EMBL" id="WQNF01000142">
    <property type="protein sequence ID" value="MVT71512.1"/>
    <property type="molecule type" value="Genomic_DNA"/>
</dbReference>
<accession>A0A844T7L8</accession>
<dbReference type="PANTHER" id="PTHR33055">
    <property type="entry name" value="TRANSPOSASE FOR INSERTION SEQUENCE ELEMENT IS1111A"/>
    <property type="match status" value="1"/>
</dbReference>
<feature type="domain" description="Transposase IS116/IS110/IS902 C-terminal" evidence="2">
    <location>
        <begin position="95"/>
        <end position="126"/>
    </location>
</feature>
<keyword evidence="4" id="KW-1185">Reference proteome</keyword>
<gene>
    <name evidence="3" type="ORF">GPL21_41885</name>
</gene>
<dbReference type="PANTHER" id="PTHR33055:SF3">
    <property type="entry name" value="PUTATIVE TRANSPOSASE FOR IS117-RELATED"/>
    <property type="match status" value="1"/>
</dbReference>
<dbReference type="GO" id="GO:0006313">
    <property type="term" value="P:DNA transposition"/>
    <property type="evidence" value="ECO:0007669"/>
    <property type="project" value="InterPro"/>
</dbReference>
<evidence type="ECO:0000256" key="1">
    <source>
        <dbReference type="SAM" id="Coils"/>
    </source>
</evidence>
<feature type="non-terminal residue" evidence="3">
    <location>
        <position position="126"/>
    </location>
</feature>
<dbReference type="AlphaFoldDB" id="A0A844T7L8"/>
<protein>
    <submittedName>
        <fullName evidence="3">Transposase</fullName>
    </submittedName>
</protein>
<evidence type="ECO:0000313" key="4">
    <source>
        <dbReference type="Proteomes" id="UP000436468"/>
    </source>
</evidence>
<feature type="coiled-coil region" evidence="1">
    <location>
        <begin position="63"/>
        <end position="90"/>
    </location>
</feature>
<dbReference type="InterPro" id="IPR047650">
    <property type="entry name" value="Transpos_IS110"/>
</dbReference>
<dbReference type="Pfam" id="PF02371">
    <property type="entry name" value="Transposase_20"/>
    <property type="match status" value="1"/>
</dbReference>